<reference evidence="9 10" key="1">
    <citation type="submission" date="2016-03" db="EMBL/GenBank/DDBJ databases">
        <title>Genome sequence of Nesiotobacter sp. nov., a moderately halophilic alphaproteobacterium isolated from the Yellow Sea, China.</title>
        <authorList>
            <person name="Zhang G."/>
            <person name="Zhang R."/>
        </authorList>
    </citation>
    <scope>NUCLEOTIDE SEQUENCE [LARGE SCALE GENOMIC DNA]</scope>
    <source>
        <strain evidence="9 10">WB1-6</strain>
    </source>
</reference>
<dbReference type="GO" id="GO:0005886">
    <property type="term" value="C:plasma membrane"/>
    <property type="evidence" value="ECO:0007669"/>
    <property type="project" value="UniProtKB-SubCell"/>
</dbReference>
<evidence type="ECO:0000256" key="3">
    <source>
        <dbReference type="ARBA" id="ARBA00022692"/>
    </source>
</evidence>
<feature type="transmembrane region" description="Helical" evidence="6">
    <location>
        <begin position="32"/>
        <end position="49"/>
    </location>
</feature>
<feature type="transmembrane region" description="Helical" evidence="6">
    <location>
        <begin position="439"/>
        <end position="459"/>
    </location>
</feature>
<dbReference type="Proteomes" id="UP000185783">
    <property type="component" value="Unassembled WGS sequence"/>
</dbReference>
<dbReference type="Pfam" id="PF03772">
    <property type="entry name" value="Competence"/>
    <property type="match status" value="1"/>
</dbReference>
<name>A0A1U7JFK3_9HYPH</name>
<feature type="transmembrane region" description="Helical" evidence="6">
    <location>
        <begin position="353"/>
        <end position="375"/>
    </location>
</feature>
<feature type="transmembrane region" description="Helical" evidence="6">
    <location>
        <begin position="9"/>
        <end position="26"/>
    </location>
</feature>
<accession>A0A1U7JFK3</accession>
<evidence type="ECO:0000313" key="9">
    <source>
        <dbReference type="EMBL" id="OKL43530.1"/>
    </source>
</evidence>
<evidence type="ECO:0000259" key="7">
    <source>
        <dbReference type="Pfam" id="PF03772"/>
    </source>
</evidence>
<keyword evidence="5 6" id="KW-0472">Membrane</keyword>
<dbReference type="NCBIfam" id="TIGR00360">
    <property type="entry name" value="ComEC_N-term"/>
    <property type="match status" value="1"/>
</dbReference>
<feature type="transmembrane region" description="Helical" evidence="6">
    <location>
        <begin position="290"/>
        <end position="308"/>
    </location>
</feature>
<protein>
    <recommendedName>
        <fullName evidence="11">ComEC family competence protein</fullName>
    </recommendedName>
</protein>
<evidence type="ECO:0008006" key="11">
    <source>
        <dbReference type="Google" id="ProtNLM"/>
    </source>
</evidence>
<feature type="transmembrane region" description="Helical" evidence="6">
    <location>
        <begin position="249"/>
        <end position="270"/>
    </location>
</feature>
<evidence type="ECO:0000256" key="4">
    <source>
        <dbReference type="ARBA" id="ARBA00022989"/>
    </source>
</evidence>
<keyword evidence="10" id="KW-1185">Reference proteome</keyword>
<dbReference type="InterPro" id="IPR004477">
    <property type="entry name" value="ComEC_N"/>
</dbReference>
<feature type="domain" description="ComEC/Rec2-related protein" evidence="7">
    <location>
        <begin position="228"/>
        <end position="519"/>
    </location>
</feature>
<feature type="transmembrane region" description="Helical" evidence="6">
    <location>
        <begin position="466"/>
        <end position="483"/>
    </location>
</feature>
<feature type="transmembrane region" description="Helical" evidence="6">
    <location>
        <begin position="402"/>
        <end position="427"/>
    </location>
</feature>
<dbReference type="AlphaFoldDB" id="A0A1U7JFK3"/>
<comment type="caution">
    <text evidence="9">The sequence shown here is derived from an EMBL/GenBank/DDBJ whole genome shotgun (WGS) entry which is preliminary data.</text>
</comment>
<gene>
    <name evidence="9" type="ORF">A3843_12885</name>
</gene>
<proteinExistence type="predicted"/>
<keyword evidence="2" id="KW-1003">Cell membrane</keyword>
<dbReference type="InterPro" id="IPR025405">
    <property type="entry name" value="DUF4131"/>
</dbReference>
<evidence type="ECO:0000259" key="8">
    <source>
        <dbReference type="Pfam" id="PF13567"/>
    </source>
</evidence>
<dbReference type="PANTHER" id="PTHR30619:SF1">
    <property type="entry name" value="RECOMBINATION PROTEIN 2"/>
    <property type="match status" value="1"/>
</dbReference>
<feature type="domain" description="DUF4131" evidence="8">
    <location>
        <begin position="38"/>
        <end position="185"/>
    </location>
</feature>
<feature type="transmembrane region" description="Helical" evidence="6">
    <location>
        <begin position="315"/>
        <end position="333"/>
    </location>
</feature>
<feature type="transmembrane region" description="Helical" evidence="6">
    <location>
        <begin position="523"/>
        <end position="539"/>
    </location>
</feature>
<dbReference type="EMBL" id="LVVZ01000019">
    <property type="protein sequence ID" value="OKL43530.1"/>
    <property type="molecule type" value="Genomic_DNA"/>
</dbReference>
<sequence>MDRDLQRGIGPLWGAVLFAAGLWFYYSVAFEPHISASASIFVLACVAAVRQSRRGARAWVPACIMLIMSGVLSGQVQTRLHDGPRLSRALTSDFEGRVVDIEERENGVTRLWVSFSKIDKLEPSSMPSLGRVTTRAHTGHLKVGDTVTALARLMPLPGAVYPGGYDFGRSAFFSGIDTVGFTMGDIKRVARGPPVLAAGWLETLRHGAASRIQYHMGDTPEAALAIALLVGERGYLEEEDQEALRMAGLAHLLAISGLHMSLVAALVFFSMRHGLALFREFALTHSVHRLASFSALTVSTGYLMLSGASVATQRAYIMVVIVLLAGVMGRWGLSLRSLGLAAFAVLLVAPHNLIAPGFQMSFAAVAALLAVYALWRDFKARRTVLHGPSAEKRFGRILKGALAWFVACGATSLIAEAAIGPIAAYHFQKVAPYGLVANLAAMPVFSFAAMPFGLIGLLAMPMGAEGPFLQLMSLALSWVLWVAHEVERLTGSIGFIGMVSGWGTFLMVGSILALALLPGRFKVLTFIPIIAAGVAFTLYRPPDILVSDNGRTIAFHTREGEPRVTARRASFVPSVFLKAFGVGDAEFKAHRASDDDQSCDDQGCVMSLFPAGGLPSSVSQGKPSAPSSDNKRVSRVHGLRLAMPRTTDSLLKDCRFAEIIVTTLQAPETCSAKLVIDAQRLARFGSHALWLGVEAAEADRNSDFKVRLERIQTSYRPVRRPWEPEVADWARGLVTAE</sequence>
<feature type="transmembrane region" description="Helical" evidence="6">
    <location>
        <begin position="495"/>
        <end position="516"/>
    </location>
</feature>
<dbReference type="PANTHER" id="PTHR30619">
    <property type="entry name" value="DNA INTERNALIZATION/COMPETENCE PROTEIN COMEC/REC2"/>
    <property type="match status" value="1"/>
</dbReference>
<evidence type="ECO:0000256" key="6">
    <source>
        <dbReference type="SAM" id="Phobius"/>
    </source>
</evidence>
<dbReference type="Pfam" id="PF13567">
    <property type="entry name" value="DUF4131"/>
    <property type="match status" value="1"/>
</dbReference>
<dbReference type="STRING" id="197461.A3843_12885"/>
<keyword evidence="4 6" id="KW-1133">Transmembrane helix</keyword>
<dbReference type="InterPro" id="IPR052159">
    <property type="entry name" value="Competence_DNA_uptake"/>
</dbReference>
<keyword evidence="3 6" id="KW-0812">Transmembrane</keyword>
<organism evidence="9 10">
    <name type="scientific">Pseudovibrio exalbescens</name>
    <dbReference type="NCBI Taxonomy" id="197461"/>
    <lineage>
        <taxon>Bacteria</taxon>
        <taxon>Pseudomonadati</taxon>
        <taxon>Pseudomonadota</taxon>
        <taxon>Alphaproteobacteria</taxon>
        <taxon>Hyphomicrobiales</taxon>
        <taxon>Stappiaceae</taxon>
        <taxon>Pseudovibrio</taxon>
    </lineage>
</organism>
<evidence type="ECO:0000313" key="10">
    <source>
        <dbReference type="Proteomes" id="UP000185783"/>
    </source>
</evidence>
<evidence type="ECO:0000256" key="1">
    <source>
        <dbReference type="ARBA" id="ARBA00004651"/>
    </source>
</evidence>
<evidence type="ECO:0000256" key="2">
    <source>
        <dbReference type="ARBA" id="ARBA00022475"/>
    </source>
</evidence>
<evidence type="ECO:0000256" key="5">
    <source>
        <dbReference type="ARBA" id="ARBA00023136"/>
    </source>
</evidence>
<comment type="subcellular location">
    <subcellularLocation>
        <location evidence="1">Cell membrane</location>
        <topology evidence="1">Multi-pass membrane protein</topology>
    </subcellularLocation>
</comment>